<dbReference type="InterPro" id="IPR020449">
    <property type="entry name" value="Tscrpt_reg_AraC-type_HTH"/>
</dbReference>
<evidence type="ECO:0000313" key="8">
    <source>
        <dbReference type="Proteomes" id="UP000193834"/>
    </source>
</evidence>
<feature type="domain" description="HTH araC/xylS-type" evidence="5">
    <location>
        <begin position="390"/>
        <end position="488"/>
    </location>
</feature>
<dbReference type="AlphaFoldDB" id="A0A1X7LPT4"/>
<dbReference type="PROSITE" id="PS00041">
    <property type="entry name" value="HTH_ARAC_FAMILY_1"/>
    <property type="match status" value="1"/>
</dbReference>
<dbReference type="PROSITE" id="PS50110">
    <property type="entry name" value="RESPONSE_REGULATORY"/>
    <property type="match status" value="1"/>
</dbReference>
<dbReference type="InterPro" id="IPR009057">
    <property type="entry name" value="Homeodomain-like_sf"/>
</dbReference>
<dbReference type="GO" id="GO:0000160">
    <property type="term" value="P:phosphorelay signal transduction system"/>
    <property type="evidence" value="ECO:0007669"/>
    <property type="project" value="InterPro"/>
</dbReference>
<dbReference type="Pfam" id="PF12833">
    <property type="entry name" value="HTH_18"/>
    <property type="match status" value="1"/>
</dbReference>
<keyword evidence="8" id="KW-1185">Reference proteome</keyword>
<dbReference type="CDD" id="cd17536">
    <property type="entry name" value="REC_YesN-like"/>
    <property type="match status" value="1"/>
</dbReference>
<dbReference type="GO" id="GO:0043565">
    <property type="term" value="F:sequence-specific DNA binding"/>
    <property type="evidence" value="ECO:0007669"/>
    <property type="project" value="InterPro"/>
</dbReference>
<evidence type="ECO:0000259" key="5">
    <source>
        <dbReference type="PROSITE" id="PS01124"/>
    </source>
</evidence>
<sequence length="490" mass="55528">MKIKVLLVDDEPWVVESLKASIDWATHDFEVIGTACSGTEALTLMETLQPDVVFTDIRMPGMSGLELIKRGKERSLLVDYVVVSGYAEFAYAQKALAYGAMSYCLKPFDEGEIESILGRIKIKRAPASLAATDIETKLLAYMEDPSDELKHGLFQQLQELSVIKQESDAIGILVLSTSGTARPSLPEAYPYAKIGRMKHLFLLPLADLEPMLHQLDPDRGPLLHSLMAQENQQIYGIGVSERSTARLDLRRAIKEANELADQHFIRGGCMIARREPSLTDTFKGLLKQMDEVMRAGDMAGVHRSFDELSQLFAGGALTAQHALQLYHVVNAFLYCFRSDHEEQLLVNREQLLMTYPSVTDMLQDLRQRVARSILEAQDHDVIHTSNETFRTILIYVNQHFTEDISIQSLSQQFYTNPSYISQLFKKELGETFTAYTARLRMTYACELLGSTDLMVGEIAERSGYMDYFYFTKMFKKLMGKTPSQFRTEMR</sequence>
<dbReference type="PANTHER" id="PTHR43280">
    <property type="entry name" value="ARAC-FAMILY TRANSCRIPTIONAL REGULATOR"/>
    <property type="match status" value="1"/>
</dbReference>
<dbReference type="OrthoDB" id="342399at2"/>
<dbReference type="GO" id="GO:0003700">
    <property type="term" value="F:DNA-binding transcription factor activity"/>
    <property type="evidence" value="ECO:0007669"/>
    <property type="project" value="InterPro"/>
</dbReference>
<dbReference type="SUPFAM" id="SSF46689">
    <property type="entry name" value="Homeodomain-like"/>
    <property type="match status" value="2"/>
</dbReference>
<dbReference type="Pfam" id="PF00072">
    <property type="entry name" value="Response_reg"/>
    <property type="match status" value="1"/>
</dbReference>
<evidence type="ECO:0000256" key="1">
    <source>
        <dbReference type="ARBA" id="ARBA00023015"/>
    </source>
</evidence>
<dbReference type="Gene3D" id="1.10.10.60">
    <property type="entry name" value="Homeodomain-like"/>
    <property type="match status" value="2"/>
</dbReference>
<gene>
    <name evidence="7" type="ORF">SAMN06295960_3967</name>
</gene>
<protein>
    <submittedName>
        <fullName evidence="7">Two component transcriptional regulator, AraC family</fullName>
    </submittedName>
</protein>
<dbReference type="EMBL" id="FXAZ01000006">
    <property type="protein sequence ID" value="SMG55700.1"/>
    <property type="molecule type" value="Genomic_DNA"/>
</dbReference>
<reference evidence="7 8" key="1">
    <citation type="submission" date="2017-04" db="EMBL/GenBank/DDBJ databases">
        <authorList>
            <person name="Afonso C.L."/>
            <person name="Miller P.J."/>
            <person name="Scott M.A."/>
            <person name="Spackman E."/>
            <person name="Goraichik I."/>
            <person name="Dimitrov K.M."/>
            <person name="Suarez D.L."/>
            <person name="Swayne D.E."/>
        </authorList>
    </citation>
    <scope>NUCLEOTIDE SEQUENCE [LARGE SCALE GENOMIC DNA]</scope>
    <source>
        <strain evidence="7 8">11</strain>
    </source>
</reference>
<evidence type="ECO:0000256" key="2">
    <source>
        <dbReference type="ARBA" id="ARBA00023125"/>
    </source>
</evidence>
<dbReference type="SMART" id="SM00448">
    <property type="entry name" value="REC"/>
    <property type="match status" value="1"/>
</dbReference>
<keyword evidence="1" id="KW-0805">Transcription regulation</keyword>
<evidence type="ECO:0000256" key="4">
    <source>
        <dbReference type="PROSITE-ProRule" id="PRU00169"/>
    </source>
</evidence>
<keyword evidence="2" id="KW-0238">DNA-binding</keyword>
<dbReference type="InterPro" id="IPR018060">
    <property type="entry name" value="HTH_AraC"/>
</dbReference>
<evidence type="ECO:0000313" key="7">
    <source>
        <dbReference type="EMBL" id="SMG55700.1"/>
    </source>
</evidence>
<feature type="modified residue" description="4-aspartylphosphate" evidence="4">
    <location>
        <position position="56"/>
    </location>
</feature>
<dbReference type="InterPro" id="IPR011006">
    <property type="entry name" value="CheY-like_superfamily"/>
</dbReference>
<dbReference type="Proteomes" id="UP000193834">
    <property type="component" value="Unassembled WGS sequence"/>
</dbReference>
<dbReference type="STRING" id="1852522.SAMN06295960_3967"/>
<accession>A0A1X7LPT4</accession>
<organism evidence="7 8">
    <name type="scientific">Paenibacillus aquistagni</name>
    <dbReference type="NCBI Taxonomy" id="1852522"/>
    <lineage>
        <taxon>Bacteria</taxon>
        <taxon>Bacillati</taxon>
        <taxon>Bacillota</taxon>
        <taxon>Bacilli</taxon>
        <taxon>Bacillales</taxon>
        <taxon>Paenibacillaceae</taxon>
        <taxon>Paenibacillus</taxon>
    </lineage>
</organism>
<feature type="domain" description="Response regulatory" evidence="6">
    <location>
        <begin position="4"/>
        <end position="121"/>
    </location>
</feature>
<keyword evidence="4" id="KW-0597">Phosphoprotein</keyword>
<keyword evidence="3" id="KW-0804">Transcription</keyword>
<dbReference type="InterPro" id="IPR001789">
    <property type="entry name" value="Sig_transdc_resp-reg_receiver"/>
</dbReference>
<dbReference type="Gene3D" id="3.40.50.2300">
    <property type="match status" value="1"/>
</dbReference>
<dbReference type="InterPro" id="IPR018062">
    <property type="entry name" value="HTH_AraC-typ_CS"/>
</dbReference>
<evidence type="ECO:0000259" key="6">
    <source>
        <dbReference type="PROSITE" id="PS50110"/>
    </source>
</evidence>
<dbReference type="PRINTS" id="PR00032">
    <property type="entry name" value="HTHARAC"/>
</dbReference>
<name>A0A1X7LPT4_9BACL</name>
<evidence type="ECO:0000256" key="3">
    <source>
        <dbReference type="ARBA" id="ARBA00023163"/>
    </source>
</evidence>
<dbReference type="SUPFAM" id="SSF52172">
    <property type="entry name" value="CheY-like"/>
    <property type="match status" value="1"/>
</dbReference>
<dbReference type="SMART" id="SM00342">
    <property type="entry name" value="HTH_ARAC"/>
    <property type="match status" value="1"/>
</dbReference>
<dbReference type="PANTHER" id="PTHR43280:SF28">
    <property type="entry name" value="HTH-TYPE TRANSCRIPTIONAL ACTIVATOR RHAS"/>
    <property type="match status" value="1"/>
</dbReference>
<dbReference type="RefSeq" id="WP_085497174.1">
    <property type="nucleotide sequence ID" value="NZ_FXAZ01000006.1"/>
</dbReference>
<proteinExistence type="predicted"/>
<dbReference type="PROSITE" id="PS01124">
    <property type="entry name" value="HTH_ARAC_FAMILY_2"/>
    <property type="match status" value="1"/>
</dbReference>